<dbReference type="OrthoDB" id="6129702at2759"/>
<name>A0A814BU46_9BILA</name>
<dbReference type="AlphaFoldDB" id="A0A814BU46"/>
<reference evidence="1" key="1">
    <citation type="submission" date="2021-02" db="EMBL/GenBank/DDBJ databases">
        <authorList>
            <person name="Nowell W R."/>
        </authorList>
    </citation>
    <scope>NUCLEOTIDE SEQUENCE</scope>
    <source>
        <strain evidence="1">Ploen Becks lab</strain>
    </source>
</reference>
<dbReference type="PANTHER" id="PTHR46333:SF2">
    <property type="entry name" value="CYTOKINESIS PROTEIN 3"/>
    <property type="match status" value="1"/>
</dbReference>
<dbReference type="EMBL" id="CAJNOC010002421">
    <property type="protein sequence ID" value="CAF0932044.1"/>
    <property type="molecule type" value="Genomic_DNA"/>
</dbReference>
<protein>
    <recommendedName>
        <fullName evidence="3">Transglutaminase-like domain-containing protein</fullName>
    </recommendedName>
</protein>
<accession>A0A814BU46</accession>
<sequence length="385" mass="45440">MCRFFCCCCPCISSKPTVEPIPEPIILKPTYKRDNDEFKQWIQIIKLLSENMKLHNYISSCLIDFKNDISMKNCIEKAPCETLLEKIFAVFLLTKKTELNSQETAKMFAKLCSFIKVESKIIHGYAKNGRQSLTEKNHFWNAFEYKNLFYYVDVKWAKEKSSNYYFMTPPEIFVESHFSLDFFLHKQITFHEFENLHQNELEFHVIGLKHVQPIRGSIINCYSNPFYFEYTCDDSVELTAKLYINEYQVENGVVIQTDMSSKPFKYCVFFFLNDKDKTYTLDLFGKSEYFKTKKLLSRYYLKKLADVFPTDLPKYNLISDSIKCLSHDCLLVKSSDNMTNFEFSMPLNTKMFGVLKNLDEKQQVDLPVIAQYIKKESKFMVIISR</sequence>
<dbReference type="PANTHER" id="PTHR46333">
    <property type="entry name" value="CYTOKINESIS PROTEIN 3"/>
    <property type="match status" value="1"/>
</dbReference>
<dbReference type="GO" id="GO:0005737">
    <property type="term" value="C:cytoplasm"/>
    <property type="evidence" value="ECO:0007669"/>
    <property type="project" value="TreeGrafter"/>
</dbReference>
<evidence type="ECO:0000313" key="2">
    <source>
        <dbReference type="Proteomes" id="UP000663879"/>
    </source>
</evidence>
<keyword evidence="2" id="KW-1185">Reference proteome</keyword>
<evidence type="ECO:0008006" key="3">
    <source>
        <dbReference type="Google" id="ProtNLM"/>
    </source>
</evidence>
<organism evidence="1 2">
    <name type="scientific">Brachionus calyciflorus</name>
    <dbReference type="NCBI Taxonomy" id="104777"/>
    <lineage>
        <taxon>Eukaryota</taxon>
        <taxon>Metazoa</taxon>
        <taxon>Spiralia</taxon>
        <taxon>Gnathifera</taxon>
        <taxon>Rotifera</taxon>
        <taxon>Eurotatoria</taxon>
        <taxon>Monogononta</taxon>
        <taxon>Pseudotrocha</taxon>
        <taxon>Ploima</taxon>
        <taxon>Brachionidae</taxon>
        <taxon>Brachionus</taxon>
    </lineage>
</organism>
<dbReference type="Proteomes" id="UP000663879">
    <property type="component" value="Unassembled WGS sequence"/>
</dbReference>
<evidence type="ECO:0000313" key="1">
    <source>
        <dbReference type="EMBL" id="CAF0932044.1"/>
    </source>
</evidence>
<dbReference type="InterPro" id="IPR052557">
    <property type="entry name" value="CAP/Cytokinesis_protein"/>
</dbReference>
<proteinExistence type="predicted"/>
<comment type="caution">
    <text evidence="1">The sequence shown here is derived from an EMBL/GenBank/DDBJ whole genome shotgun (WGS) entry which is preliminary data.</text>
</comment>
<gene>
    <name evidence="1" type="ORF">OXX778_LOCUS12961</name>
</gene>